<organism evidence="6 7">
    <name type="scientific">Septoria linicola</name>
    <dbReference type="NCBI Taxonomy" id="215465"/>
    <lineage>
        <taxon>Eukaryota</taxon>
        <taxon>Fungi</taxon>
        <taxon>Dikarya</taxon>
        <taxon>Ascomycota</taxon>
        <taxon>Pezizomycotina</taxon>
        <taxon>Dothideomycetes</taxon>
        <taxon>Dothideomycetidae</taxon>
        <taxon>Mycosphaerellales</taxon>
        <taxon>Mycosphaerellaceae</taxon>
        <taxon>Septoria</taxon>
    </lineage>
</organism>
<feature type="compositionally biased region" description="Acidic residues" evidence="4">
    <location>
        <begin position="243"/>
        <end position="261"/>
    </location>
</feature>
<evidence type="ECO:0000259" key="5">
    <source>
        <dbReference type="Pfam" id="PF02902"/>
    </source>
</evidence>
<dbReference type="EMBL" id="CP099433">
    <property type="protein sequence ID" value="USW59739.1"/>
    <property type="molecule type" value="Genomic_DNA"/>
</dbReference>
<evidence type="ECO:0000256" key="2">
    <source>
        <dbReference type="ARBA" id="ARBA00022670"/>
    </source>
</evidence>
<keyword evidence="7" id="KW-1185">Reference proteome</keyword>
<proteinExistence type="inferred from homology"/>
<evidence type="ECO:0000313" key="6">
    <source>
        <dbReference type="EMBL" id="USW59739.1"/>
    </source>
</evidence>
<evidence type="ECO:0000256" key="1">
    <source>
        <dbReference type="ARBA" id="ARBA00005234"/>
    </source>
</evidence>
<feature type="region of interest" description="Disordered" evidence="4">
    <location>
        <begin position="452"/>
        <end position="485"/>
    </location>
</feature>
<dbReference type="GO" id="GO:0019783">
    <property type="term" value="F:ubiquitin-like protein peptidase activity"/>
    <property type="evidence" value="ECO:0007669"/>
    <property type="project" value="UniProtKB-ARBA"/>
</dbReference>
<dbReference type="Gene3D" id="3.30.310.130">
    <property type="entry name" value="Ubiquitin-related"/>
    <property type="match status" value="1"/>
</dbReference>
<name>A0A9Q9B2D5_9PEZI</name>
<dbReference type="Gene3D" id="1.10.418.20">
    <property type="match status" value="1"/>
</dbReference>
<dbReference type="InterPro" id="IPR003653">
    <property type="entry name" value="Peptidase_C48_C"/>
</dbReference>
<sequence length="971" mass="106969">MDERERALIAELRDCSVPARRVERFLDLCRLHSSNHDNWGGEDDNNNDGGGGDDGNRWAALDGALTAGVLKAIDDDIEAALFQHVAGKQKTRAALPTPADSTSTTAIGGGSGGRPPDEVSRLRGLQRMEPWKLRPHQLVRDLGQDALKSHILRQLQQITKCLRDRHGQPISWPRLARAAHRAARARRDGATSRGRNVTNRAPDLQISDLVRAESQLIAAGCFKHTAQANMTRKRRGTSLAEHDNDDDDDDDDNDDDDDGHEDGDANHDDQAAEATPRKKQRVDDAPDGDTELLSSEAYLDETASLVDDDALLDASAMSNGIDHDGAAQQLRQQDVDDSFSFVRRRDQSKEPYRRQPKSDLPLTAVARTPIRAYGGRYSEPQSRISHKSDSPTVEVARRHTNLDTPQRPSFLQAVDSYSPGSSPLPEWSDNASMAINEVADPPEDFVLEAEHHNTPMPAPSTAKVATPSPLDTERLNSPSHHSPNVSQHIKVHSCSAHRYSKHVDLARIAVGNTGIPKPFSDLKSAQPASMEQVQPTPKVIGSLELQDPVSRLASAPVPLRENELAPSSPANNQVSSMTLQDTAPSALIFVTPDDVSNCLRVASSPTLVPTDTAGQLATLQPGKWLSASTLASVISAFNPDPAVHRLMESPYLELSPSGNATNELRARRDKGRSHSQFYVLINIARVHWCVAMLDRTASQLELYDPTFGGTTQFARAYRTATDVVLEYAARIGQHSGNTPANWTSKPHHLLRQRNSHDCGIYVAVRTIYQMHGRECPAAIIPEIWRRAFALFLSSDDSIAGDENADDSAFSPSWVLERLLKAFDLPLRGELAPSSGAVVTYRKISQLFTLLHQETSSIAGLSTAFSDIDDPMSPQEIKTALAWQQKMKDACPQGVNLAYQERELAAIDLKISRLRTALKQSTFQEILAKDAAEYRQHAKEWEARADKMLDVVEMNVMKEMDVVRSLRLARER</sequence>
<comment type="similarity">
    <text evidence="1">Belongs to the peptidase C48 family.</text>
</comment>
<dbReference type="SUPFAM" id="SSF54001">
    <property type="entry name" value="Cysteine proteinases"/>
    <property type="match status" value="1"/>
</dbReference>
<dbReference type="Proteomes" id="UP001056384">
    <property type="component" value="Chromosome 16"/>
</dbReference>
<dbReference type="AlphaFoldDB" id="A0A9Q9B2D5"/>
<reference evidence="6" key="1">
    <citation type="submission" date="2022-06" db="EMBL/GenBank/DDBJ databases">
        <title>Complete genome sequences of two strains of the flax pathogen Septoria linicola.</title>
        <authorList>
            <person name="Lapalu N."/>
            <person name="Simon A."/>
            <person name="Demenou B."/>
            <person name="Paumier D."/>
            <person name="Guillot M.-P."/>
            <person name="Gout L."/>
            <person name="Valade R."/>
        </authorList>
    </citation>
    <scope>NUCLEOTIDE SEQUENCE</scope>
    <source>
        <strain evidence="6">SE15195</strain>
    </source>
</reference>
<gene>
    <name evidence="6" type="ORF">Slin15195_G130580</name>
</gene>
<feature type="domain" description="Ubiquitin-like protease family profile" evidence="5">
    <location>
        <begin position="678"/>
        <end position="772"/>
    </location>
</feature>
<feature type="region of interest" description="Disordered" evidence="4">
    <location>
        <begin position="92"/>
        <end position="118"/>
    </location>
</feature>
<evidence type="ECO:0000256" key="4">
    <source>
        <dbReference type="SAM" id="MobiDB-lite"/>
    </source>
</evidence>
<evidence type="ECO:0000256" key="3">
    <source>
        <dbReference type="ARBA" id="ARBA00022801"/>
    </source>
</evidence>
<accession>A0A9Q9B2D5</accession>
<feature type="region of interest" description="Disordered" evidence="4">
    <location>
        <begin position="230"/>
        <end position="290"/>
    </location>
</feature>
<dbReference type="GO" id="GO:0006508">
    <property type="term" value="P:proteolysis"/>
    <property type="evidence" value="ECO:0007669"/>
    <property type="project" value="UniProtKB-KW"/>
</dbReference>
<dbReference type="GO" id="GO:0008234">
    <property type="term" value="F:cysteine-type peptidase activity"/>
    <property type="evidence" value="ECO:0007669"/>
    <property type="project" value="InterPro"/>
</dbReference>
<evidence type="ECO:0000313" key="7">
    <source>
        <dbReference type="Proteomes" id="UP001056384"/>
    </source>
</evidence>
<dbReference type="Pfam" id="PF02902">
    <property type="entry name" value="Peptidase_C48"/>
    <property type="match status" value="1"/>
</dbReference>
<keyword evidence="3" id="KW-0378">Hydrolase</keyword>
<protein>
    <submittedName>
        <fullName evidence="6">Ulp1 protease family catalytic domain, papain-like cysteine peptidase superfamily</fullName>
    </submittedName>
</protein>
<feature type="region of interest" description="Disordered" evidence="4">
    <location>
        <begin position="333"/>
        <end position="357"/>
    </location>
</feature>
<keyword evidence="2 6" id="KW-0645">Protease</keyword>
<feature type="compositionally biased region" description="Polar residues" evidence="4">
    <location>
        <begin position="475"/>
        <end position="485"/>
    </location>
</feature>
<feature type="compositionally biased region" description="Basic and acidic residues" evidence="4">
    <location>
        <begin position="343"/>
        <end position="357"/>
    </location>
</feature>
<dbReference type="InterPro" id="IPR038765">
    <property type="entry name" value="Papain-like_cys_pep_sf"/>
</dbReference>